<gene>
    <name evidence="2" type="ORF">ALAG00032_LOCUS767</name>
</gene>
<dbReference type="AlphaFoldDB" id="A0A7S3JQE1"/>
<keyword evidence="1" id="KW-0472">Membrane</keyword>
<dbReference type="EMBL" id="HBIJ01001027">
    <property type="protein sequence ID" value="CAE0360038.1"/>
    <property type="molecule type" value="Transcribed_RNA"/>
</dbReference>
<sequence length="219" mass="25348">MSRTTKYERVANNDLEAENGINPFYQTTSPSVVSTEPGAGLTANQMAHLAEWDELNSFRDGIFRCNENWWPSCLLSFFCPYIHLGQLSRRLEVAPCWLPPLILFTLAALVYFFDTPHNPWPEPFYFVAWAGLIWIVRLKVRRYFRPNPGMLGDFNQLPGHLDDFCLSLWCGCCAIAQYVLFLSFFRHILLTFCFNADFHDMYITINYMAPAVLNPLLLI</sequence>
<reference evidence="2" key="1">
    <citation type="submission" date="2021-01" db="EMBL/GenBank/DDBJ databases">
        <authorList>
            <person name="Corre E."/>
            <person name="Pelletier E."/>
            <person name="Niang G."/>
            <person name="Scheremetjew M."/>
            <person name="Finn R."/>
            <person name="Kale V."/>
            <person name="Holt S."/>
            <person name="Cochrane G."/>
            <person name="Meng A."/>
            <person name="Brown T."/>
            <person name="Cohen L."/>
        </authorList>
    </citation>
    <scope>NUCLEOTIDE SEQUENCE</scope>
    <source>
        <strain evidence="2">CCMP1510</strain>
    </source>
</reference>
<evidence type="ECO:0000256" key="1">
    <source>
        <dbReference type="SAM" id="Phobius"/>
    </source>
</evidence>
<keyword evidence="1" id="KW-0812">Transmembrane</keyword>
<dbReference type="InterPro" id="IPR006461">
    <property type="entry name" value="PLAC_motif_containing"/>
</dbReference>
<feature type="transmembrane region" description="Helical" evidence="1">
    <location>
        <begin position="161"/>
        <end position="181"/>
    </location>
</feature>
<keyword evidence="1" id="KW-1133">Transmembrane helix</keyword>
<name>A0A7S3JQE1_9STRA</name>
<protein>
    <submittedName>
        <fullName evidence="2">Uncharacterized protein</fullName>
    </submittedName>
</protein>
<proteinExistence type="predicted"/>
<organism evidence="2">
    <name type="scientific">Aureoumbra lagunensis</name>
    <dbReference type="NCBI Taxonomy" id="44058"/>
    <lineage>
        <taxon>Eukaryota</taxon>
        <taxon>Sar</taxon>
        <taxon>Stramenopiles</taxon>
        <taxon>Ochrophyta</taxon>
        <taxon>Pelagophyceae</taxon>
        <taxon>Pelagomonadales</taxon>
        <taxon>Aureoumbra</taxon>
    </lineage>
</organism>
<feature type="transmembrane region" description="Helical" evidence="1">
    <location>
        <begin position="93"/>
        <end position="112"/>
    </location>
</feature>
<accession>A0A7S3JQE1</accession>
<dbReference type="Pfam" id="PF04749">
    <property type="entry name" value="PLAC8"/>
    <property type="match status" value="1"/>
</dbReference>
<feature type="transmembrane region" description="Helical" evidence="1">
    <location>
        <begin position="201"/>
        <end position="218"/>
    </location>
</feature>
<evidence type="ECO:0000313" key="2">
    <source>
        <dbReference type="EMBL" id="CAE0360038.1"/>
    </source>
</evidence>
<feature type="transmembrane region" description="Helical" evidence="1">
    <location>
        <begin position="124"/>
        <end position="140"/>
    </location>
</feature>